<dbReference type="GO" id="GO:0005686">
    <property type="term" value="C:U2 snRNP"/>
    <property type="evidence" value="ECO:0007669"/>
    <property type="project" value="UniProtKB-ARBA"/>
</dbReference>
<keyword evidence="2" id="KW-0507">mRNA processing</keyword>
<dbReference type="InterPro" id="IPR000061">
    <property type="entry name" value="Surp"/>
</dbReference>
<evidence type="ECO:0000256" key="7">
    <source>
        <dbReference type="SAM" id="Coils"/>
    </source>
</evidence>
<dbReference type="Pfam" id="PF12230">
    <property type="entry name" value="PRP21_like_P"/>
    <property type="match status" value="1"/>
</dbReference>
<feature type="compositionally biased region" description="Acidic residues" evidence="8">
    <location>
        <begin position="311"/>
        <end position="321"/>
    </location>
</feature>
<keyword evidence="11" id="KW-1185">Reference proteome</keyword>
<dbReference type="SUPFAM" id="SSF109905">
    <property type="entry name" value="Surp module (SWAP domain)"/>
    <property type="match status" value="2"/>
</dbReference>
<name>A0AB34JRE1_PRYPA</name>
<dbReference type="FunFam" id="1.10.10.790:FF:000001">
    <property type="entry name" value="Splicing factor 3a, subunit 1"/>
    <property type="match status" value="1"/>
</dbReference>
<evidence type="ECO:0000256" key="4">
    <source>
        <dbReference type="ARBA" id="ARBA00022737"/>
    </source>
</evidence>
<feature type="region of interest" description="Disordered" evidence="8">
    <location>
        <begin position="264"/>
        <end position="327"/>
    </location>
</feature>
<evidence type="ECO:0000313" key="10">
    <source>
        <dbReference type="EMBL" id="KAL1524400.1"/>
    </source>
</evidence>
<dbReference type="PANTHER" id="PTHR15316">
    <property type="entry name" value="SPLICEOSOME ASSOCIATED PROTEIN 114/SWAP SPLICING FACTOR-RELATED"/>
    <property type="match status" value="1"/>
</dbReference>
<dbReference type="Pfam" id="PF01805">
    <property type="entry name" value="Surp"/>
    <property type="match status" value="2"/>
</dbReference>
<gene>
    <name evidence="10" type="ORF">AB1Y20_019295</name>
</gene>
<evidence type="ECO:0000256" key="6">
    <source>
        <dbReference type="ARBA" id="ARBA00023242"/>
    </source>
</evidence>
<dbReference type="GO" id="GO:0003723">
    <property type="term" value="F:RNA binding"/>
    <property type="evidence" value="ECO:0007669"/>
    <property type="project" value="InterPro"/>
</dbReference>
<feature type="compositionally biased region" description="Basic and acidic residues" evidence="8">
    <location>
        <begin position="382"/>
        <end position="397"/>
    </location>
</feature>
<dbReference type="Proteomes" id="UP001515480">
    <property type="component" value="Unassembled WGS sequence"/>
</dbReference>
<keyword evidence="7" id="KW-0175">Coiled coil</keyword>
<dbReference type="PANTHER" id="PTHR15316:SF1">
    <property type="entry name" value="SPLICING FACTOR 3A SUBUNIT 1"/>
    <property type="match status" value="1"/>
</dbReference>
<dbReference type="InterPro" id="IPR045146">
    <property type="entry name" value="SF3A1"/>
</dbReference>
<organism evidence="10 11">
    <name type="scientific">Prymnesium parvum</name>
    <name type="common">Toxic golden alga</name>
    <dbReference type="NCBI Taxonomy" id="97485"/>
    <lineage>
        <taxon>Eukaryota</taxon>
        <taxon>Haptista</taxon>
        <taxon>Haptophyta</taxon>
        <taxon>Prymnesiophyceae</taxon>
        <taxon>Prymnesiales</taxon>
        <taxon>Prymnesiaceae</taxon>
        <taxon>Prymnesium</taxon>
    </lineage>
</organism>
<dbReference type="InterPro" id="IPR022030">
    <property type="entry name" value="SF3A1_dom"/>
</dbReference>
<dbReference type="GO" id="GO:0000381">
    <property type="term" value="P:regulation of alternative mRNA splicing, via spliceosome"/>
    <property type="evidence" value="ECO:0007669"/>
    <property type="project" value="TreeGrafter"/>
</dbReference>
<evidence type="ECO:0000256" key="3">
    <source>
        <dbReference type="ARBA" id="ARBA00022728"/>
    </source>
</evidence>
<evidence type="ECO:0000256" key="1">
    <source>
        <dbReference type="ARBA" id="ARBA00004123"/>
    </source>
</evidence>
<dbReference type="FunFam" id="1.10.10.790:FF:000002">
    <property type="entry name" value="Splicing factor 3A subunit 1"/>
    <property type="match status" value="1"/>
</dbReference>
<reference evidence="10 11" key="1">
    <citation type="journal article" date="2024" name="Science">
        <title>Giant polyketide synthase enzymes in the biosynthesis of giant marine polyether toxins.</title>
        <authorList>
            <person name="Fallon T.R."/>
            <person name="Shende V.V."/>
            <person name="Wierzbicki I.H."/>
            <person name="Pendleton A.L."/>
            <person name="Watervoot N.F."/>
            <person name="Auber R.P."/>
            <person name="Gonzalez D.J."/>
            <person name="Wisecaver J.H."/>
            <person name="Moore B.S."/>
        </authorList>
    </citation>
    <scope>NUCLEOTIDE SEQUENCE [LARGE SCALE GENOMIC DNA]</scope>
    <source>
        <strain evidence="10 11">12B1</strain>
    </source>
</reference>
<dbReference type="GO" id="GO:0071004">
    <property type="term" value="C:U2-type prespliceosome"/>
    <property type="evidence" value="ECO:0007669"/>
    <property type="project" value="TreeGrafter"/>
</dbReference>
<evidence type="ECO:0000313" key="11">
    <source>
        <dbReference type="Proteomes" id="UP001515480"/>
    </source>
</evidence>
<feature type="coiled-coil region" evidence="7">
    <location>
        <begin position="221"/>
        <end position="248"/>
    </location>
</feature>
<dbReference type="GO" id="GO:0045292">
    <property type="term" value="P:mRNA cis splicing, via spliceosome"/>
    <property type="evidence" value="ECO:0007669"/>
    <property type="project" value="InterPro"/>
</dbReference>
<keyword evidence="3" id="KW-0747">Spliceosome</keyword>
<evidence type="ECO:0000259" key="9">
    <source>
        <dbReference type="PROSITE" id="PS50128"/>
    </source>
</evidence>
<feature type="region of interest" description="Disordered" evidence="8">
    <location>
        <begin position="467"/>
        <end position="578"/>
    </location>
</feature>
<feature type="region of interest" description="Disordered" evidence="8">
    <location>
        <begin position="382"/>
        <end position="405"/>
    </location>
</feature>
<accession>A0AB34JRE1</accession>
<evidence type="ECO:0000256" key="5">
    <source>
        <dbReference type="ARBA" id="ARBA00023187"/>
    </source>
</evidence>
<dbReference type="InterPro" id="IPR035967">
    <property type="entry name" value="SWAP/Surp_sf"/>
</dbReference>
<feature type="domain" description="SURP motif" evidence="9">
    <location>
        <begin position="36"/>
        <end position="78"/>
    </location>
</feature>
<keyword evidence="5" id="KW-0508">mRNA splicing</keyword>
<dbReference type="AlphaFoldDB" id="A0AB34JRE1"/>
<dbReference type="PROSITE" id="PS50128">
    <property type="entry name" value="SURP"/>
    <property type="match status" value="2"/>
</dbReference>
<dbReference type="SMART" id="SM00648">
    <property type="entry name" value="SWAP"/>
    <property type="match status" value="2"/>
</dbReference>
<proteinExistence type="predicted"/>
<sequence>MLAVVPGQSAGSVSPANGATAYVNGILQPPPDLKTIIDKTATFVARNGPEFETRILKNEENNAKFAFLQPNDPYQPYYKAKVAELGGTPLPRSSGSQAAVVSQDATAKAQKKAPAVPPVEPPRPNYVVHKPQGAQPLDLDVIQLTAQFVARNGRSFLTGIASREAKNPQFDFLKPTHYLFSYFTSLVDAYSKCLAPADDLRKRLLKDSQDPLRVLGRVQQYAAFVREREREKQSKESAEEEERRANLLVDWHDFVVVETIGFDDDDDDALPAPQELSSESGEKPPTSGLEHGRSMEVGKGAQASAPHLEESAAEDATEEQEAVPLGPQLAAVPERLIRKGYVPQVGTKLPGSVHYALDPLTGQQVRLDEMEEHMRISLLDPKWKEQKQRDEERRKDSNVAGGDDINRNLKSFAARRTDIFGDQEVAIGEVIGKTTEVELERESRVIWDGHSSSIARTANLALQTGLARPHDADASSGTQTPAPPPGIGKATPPAMPPPPGMGPIPGAGTPGFSPLPVAPPPPPPRQPVPPPPPPPPGTASTPGNGFIPPPPPRPPLPPPPPPQQPAGEPSSKKQKVDE</sequence>
<dbReference type="EMBL" id="JBGBPQ010000005">
    <property type="protein sequence ID" value="KAL1524400.1"/>
    <property type="molecule type" value="Genomic_DNA"/>
</dbReference>
<dbReference type="GO" id="GO:0071013">
    <property type="term" value="C:catalytic step 2 spliceosome"/>
    <property type="evidence" value="ECO:0007669"/>
    <property type="project" value="TreeGrafter"/>
</dbReference>
<feature type="compositionally biased region" description="Pro residues" evidence="8">
    <location>
        <begin position="493"/>
        <end position="502"/>
    </location>
</feature>
<keyword evidence="4" id="KW-0677">Repeat</keyword>
<feature type="compositionally biased region" description="Pro residues" evidence="8">
    <location>
        <begin position="547"/>
        <end position="564"/>
    </location>
</feature>
<protein>
    <recommendedName>
        <fullName evidence="9">SURP motif domain-containing protein</fullName>
    </recommendedName>
</protein>
<evidence type="ECO:0000256" key="2">
    <source>
        <dbReference type="ARBA" id="ARBA00022664"/>
    </source>
</evidence>
<keyword evidence="6" id="KW-0539">Nucleus</keyword>
<dbReference type="Gene3D" id="1.10.10.790">
    <property type="entry name" value="Surp module"/>
    <property type="match status" value="2"/>
</dbReference>
<feature type="domain" description="SURP motif" evidence="9">
    <location>
        <begin position="141"/>
        <end position="183"/>
    </location>
</feature>
<comment type="subcellular location">
    <subcellularLocation>
        <location evidence="1">Nucleus</location>
    </subcellularLocation>
</comment>
<feature type="compositionally biased region" description="Pro residues" evidence="8">
    <location>
        <begin position="516"/>
        <end position="537"/>
    </location>
</feature>
<evidence type="ECO:0000256" key="8">
    <source>
        <dbReference type="SAM" id="MobiDB-lite"/>
    </source>
</evidence>
<comment type="caution">
    <text evidence="10">The sequence shown here is derived from an EMBL/GenBank/DDBJ whole genome shotgun (WGS) entry which is preliminary data.</text>
</comment>